<sequence>MPESHQDLWKQPGHRTSGSVQCLAETSTELNIGFNFVFLMSNYWLVGFLLLTLFLQLPLTCVTRNLVRRSGVSNMQSRLTMPWWLTPERSGLPAGEEVDELILISICCCDGINTCTHMESCTYIQAGGYIILLRLCNLILGQNLRDAD</sequence>
<proteinExistence type="predicted"/>
<dbReference type="Proteomes" id="UP001434883">
    <property type="component" value="Unassembled WGS sequence"/>
</dbReference>
<gene>
    <name evidence="2" type="ORF">XENOCAPTIV_003403</name>
</gene>
<reference evidence="2 3" key="1">
    <citation type="submission" date="2021-06" db="EMBL/GenBank/DDBJ databases">
        <authorList>
            <person name="Palmer J.M."/>
        </authorList>
    </citation>
    <scope>NUCLEOTIDE SEQUENCE [LARGE SCALE GENOMIC DNA]</scope>
    <source>
        <strain evidence="2 3">XC_2019</strain>
        <tissue evidence="2">Muscle</tissue>
    </source>
</reference>
<evidence type="ECO:0000313" key="3">
    <source>
        <dbReference type="Proteomes" id="UP001434883"/>
    </source>
</evidence>
<evidence type="ECO:0000313" key="2">
    <source>
        <dbReference type="EMBL" id="MEQ2218450.1"/>
    </source>
</evidence>
<feature type="transmembrane region" description="Helical" evidence="1">
    <location>
        <begin position="43"/>
        <end position="67"/>
    </location>
</feature>
<keyword evidence="1" id="KW-1133">Transmembrane helix</keyword>
<accession>A0ABV0SE05</accession>
<comment type="caution">
    <text evidence="2">The sequence shown here is derived from an EMBL/GenBank/DDBJ whole genome shotgun (WGS) entry which is preliminary data.</text>
</comment>
<organism evidence="2 3">
    <name type="scientific">Xenoophorus captivus</name>
    <dbReference type="NCBI Taxonomy" id="1517983"/>
    <lineage>
        <taxon>Eukaryota</taxon>
        <taxon>Metazoa</taxon>
        <taxon>Chordata</taxon>
        <taxon>Craniata</taxon>
        <taxon>Vertebrata</taxon>
        <taxon>Euteleostomi</taxon>
        <taxon>Actinopterygii</taxon>
        <taxon>Neopterygii</taxon>
        <taxon>Teleostei</taxon>
        <taxon>Neoteleostei</taxon>
        <taxon>Acanthomorphata</taxon>
        <taxon>Ovalentaria</taxon>
        <taxon>Atherinomorphae</taxon>
        <taxon>Cyprinodontiformes</taxon>
        <taxon>Goodeidae</taxon>
        <taxon>Xenoophorus</taxon>
    </lineage>
</organism>
<keyword evidence="3" id="KW-1185">Reference proteome</keyword>
<evidence type="ECO:0000256" key="1">
    <source>
        <dbReference type="SAM" id="Phobius"/>
    </source>
</evidence>
<name>A0ABV0SE05_9TELE</name>
<protein>
    <submittedName>
        <fullName evidence="2">Uncharacterized protein</fullName>
    </submittedName>
</protein>
<dbReference type="EMBL" id="JAHRIN010076970">
    <property type="protein sequence ID" value="MEQ2218450.1"/>
    <property type="molecule type" value="Genomic_DNA"/>
</dbReference>
<keyword evidence="1" id="KW-0812">Transmembrane</keyword>
<keyword evidence="1" id="KW-0472">Membrane</keyword>